<name>A0AAU8FRM9_9BACT</name>
<dbReference type="RefSeq" id="WP_353721929.1">
    <property type="nucleotide sequence ID" value="NZ_CP159289.1"/>
</dbReference>
<evidence type="ECO:0000313" key="1">
    <source>
        <dbReference type="EMBL" id="XCH26645.1"/>
    </source>
</evidence>
<reference evidence="1" key="1">
    <citation type="submission" date="2024-06" db="EMBL/GenBank/DDBJ databases">
        <title>Sequencing and assembly of the genome of Dyadobacter sp. strain 676, a symbiont of Cyamopsis tetragonoloba.</title>
        <authorList>
            <person name="Guro P."/>
            <person name="Sazanova A."/>
            <person name="Kuznetsova I."/>
            <person name="Belimov A."/>
            <person name="Safronova V."/>
        </authorList>
    </citation>
    <scope>NUCLEOTIDE SEQUENCE</scope>
    <source>
        <strain evidence="1">676</strain>
    </source>
</reference>
<dbReference type="AlphaFoldDB" id="A0AAU8FRM9"/>
<organism evidence="1">
    <name type="scientific">Dyadobacter sp. 676</name>
    <dbReference type="NCBI Taxonomy" id="3088362"/>
    <lineage>
        <taxon>Bacteria</taxon>
        <taxon>Pseudomonadati</taxon>
        <taxon>Bacteroidota</taxon>
        <taxon>Cytophagia</taxon>
        <taxon>Cytophagales</taxon>
        <taxon>Spirosomataceae</taxon>
        <taxon>Dyadobacter</taxon>
    </lineage>
</organism>
<accession>A0AAU8FRM9</accession>
<sequence length="185" mass="20642">MIKPRFKQADITKHIASRLAVMEKEILTRLHVLGLQCVQMARGYGNNDPSAFPIKYGSSPNPKPLRQRLISARDREKNPAVKPPKFGDFLDQTSNLRQSISYFIIKDGKVIDGDLGDKGVTVAHNIAQQRARNVQKGYGLVVVAGQDYAEYVEANGYDVISSAEQFAKKQMPQLLAAMKKRIKSI</sequence>
<dbReference type="EMBL" id="CP159289">
    <property type="protein sequence ID" value="XCH26645.1"/>
    <property type="molecule type" value="Genomic_DNA"/>
</dbReference>
<protein>
    <submittedName>
        <fullName evidence="1">Uncharacterized protein</fullName>
    </submittedName>
</protein>
<gene>
    <name evidence="1" type="ORF">ABV298_09705</name>
</gene>
<proteinExistence type="predicted"/>